<keyword evidence="4 5" id="KW-0720">Serine protease</keyword>
<sequence>MRKRIMTIALACMTMLTVGAQESGKKSKDHNFEVAKNLDIFNNIYKNLDLMYVDTLNAAEVIGTGINAMLRSLDPYTEYYPEENTKDLKMMLTGKYAGMGALIRYNQKLKRVIVDEPYEGMPAAEAGLRKGDIILSIDDSVMTDKNVSHVSSCLRGDAGTSFILKIKRPSTDKTMDIKITRKSIKLPEIPYYGMRPGRIGYINLNGFPEGCAREMRRAFIDLKKQGAKGLVLDLRGNGGGSLQEAVDIINMWVPRGLTLVETRGKLRQSDHKYKTRLEPVDTVMPIVVLVNGETASASEITAGSLQDLDRGVVMGTRTYGKGLVQSPMIELPYNANLKMTTAKYYIPSGRCIQAINYKHSDGGYRERIADSLTHVFHTRAGREVRDGGGIKPDMEIAADTLPNIAIYLDRIDSTEVMLDYVIDYIAAHPTIAPASEFHLTDAEFDDFKQRVQKSGFTYDPMSGKKLEELVKLARFEGYYDDASAEFEALKTKLKHDVARDLERNKDIIRQMLEQDIISAYYYQAGAVEAALNDDKQLKEAERLLNDPKEYAKVLTPAKSK</sequence>
<name>A0ABX2AZJ3_9BACT</name>
<dbReference type="CDD" id="cd06782">
    <property type="entry name" value="cpPDZ_CPP-like"/>
    <property type="match status" value="1"/>
</dbReference>
<proteinExistence type="inferred from homology"/>
<dbReference type="SUPFAM" id="SSF52096">
    <property type="entry name" value="ClpP/crotonase"/>
    <property type="match status" value="1"/>
</dbReference>
<dbReference type="NCBIfam" id="TIGR00225">
    <property type="entry name" value="prc"/>
    <property type="match status" value="1"/>
</dbReference>
<dbReference type="PANTHER" id="PTHR32060">
    <property type="entry name" value="TAIL-SPECIFIC PROTEASE"/>
    <property type="match status" value="1"/>
</dbReference>
<accession>A0ABX2AZJ3</accession>
<dbReference type="PANTHER" id="PTHR32060:SF30">
    <property type="entry name" value="CARBOXY-TERMINAL PROCESSING PROTEASE CTPA"/>
    <property type="match status" value="1"/>
</dbReference>
<feature type="signal peptide" evidence="6">
    <location>
        <begin position="1"/>
        <end position="20"/>
    </location>
</feature>
<evidence type="ECO:0000256" key="2">
    <source>
        <dbReference type="ARBA" id="ARBA00022670"/>
    </source>
</evidence>
<dbReference type="Pfam" id="PF03572">
    <property type="entry name" value="Peptidase_S41"/>
    <property type="match status" value="1"/>
</dbReference>
<comment type="similarity">
    <text evidence="1 5">Belongs to the peptidase S41A family.</text>
</comment>
<dbReference type="Gene3D" id="3.30.750.44">
    <property type="match status" value="1"/>
</dbReference>
<dbReference type="PROSITE" id="PS50106">
    <property type="entry name" value="PDZ"/>
    <property type="match status" value="1"/>
</dbReference>
<keyword evidence="2 5" id="KW-0645">Protease</keyword>
<evidence type="ECO:0000256" key="4">
    <source>
        <dbReference type="ARBA" id="ARBA00022825"/>
    </source>
</evidence>
<dbReference type="SUPFAM" id="SSF50156">
    <property type="entry name" value="PDZ domain-like"/>
    <property type="match status" value="1"/>
</dbReference>
<organism evidence="8 9">
    <name type="scientific">Xylanibacter rodentium</name>
    <dbReference type="NCBI Taxonomy" id="2736289"/>
    <lineage>
        <taxon>Bacteria</taxon>
        <taxon>Pseudomonadati</taxon>
        <taxon>Bacteroidota</taxon>
        <taxon>Bacteroidia</taxon>
        <taxon>Bacteroidales</taxon>
        <taxon>Prevotellaceae</taxon>
        <taxon>Xylanibacter</taxon>
    </lineage>
</organism>
<evidence type="ECO:0000256" key="5">
    <source>
        <dbReference type="RuleBase" id="RU004404"/>
    </source>
</evidence>
<keyword evidence="6" id="KW-0732">Signal</keyword>
<reference evidence="8 9" key="1">
    <citation type="submission" date="2020-05" db="EMBL/GenBank/DDBJ databases">
        <title>Distinct polysaccharide utilization as determinants for interspecies competition between intestinal Prevotella spp.</title>
        <authorList>
            <person name="Galvez E.J.C."/>
            <person name="Iljazovic A."/>
            <person name="Strowig T."/>
        </authorList>
    </citation>
    <scope>NUCLEOTIDE SEQUENCE [LARGE SCALE GENOMIC DNA]</scope>
    <source>
        <strain evidence="8 9">PROD</strain>
    </source>
</reference>
<dbReference type="RefSeq" id="WP_172174900.1">
    <property type="nucleotide sequence ID" value="NZ_CASGIA010000020.1"/>
</dbReference>
<dbReference type="InterPro" id="IPR004447">
    <property type="entry name" value="Peptidase_S41A"/>
</dbReference>
<evidence type="ECO:0000313" key="9">
    <source>
        <dbReference type="Proteomes" id="UP001193734"/>
    </source>
</evidence>
<dbReference type="InterPro" id="IPR029045">
    <property type="entry name" value="ClpP/crotonase-like_dom_sf"/>
</dbReference>
<evidence type="ECO:0000256" key="6">
    <source>
        <dbReference type="SAM" id="SignalP"/>
    </source>
</evidence>
<dbReference type="CDD" id="cd07560">
    <property type="entry name" value="Peptidase_S41_CPP"/>
    <property type="match status" value="1"/>
</dbReference>
<dbReference type="Gene3D" id="3.90.226.10">
    <property type="entry name" value="2-enoyl-CoA Hydratase, Chain A, domain 1"/>
    <property type="match status" value="1"/>
</dbReference>
<dbReference type="SMART" id="SM00228">
    <property type="entry name" value="PDZ"/>
    <property type="match status" value="1"/>
</dbReference>
<feature type="chain" id="PRO_5045971855" evidence="6">
    <location>
        <begin position="21"/>
        <end position="560"/>
    </location>
</feature>
<evidence type="ECO:0000259" key="7">
    <source>
        <dbReference type="PROSITE" id="PS50106"/>
    </source>
</evidence>
<keyword evidence="9" id="KW-1185">Reference proteome</keyword>
<protein>
    <submittedName>
        <fullName evidence="8">S41 family peptidase</fullName>
    </submittedName>
</protein>
<dbReference type="Proteomes" id="UP001193734">
    <property type="component" value="Unassembled WGS sequence"/>
</dbReference>
<evidence type="ECO:0000256" key="3">
    <source>
        <dbReference type="ARBA" id="ARBA00022801"/>
    </source>
</evidence>
<dbReference type="InterPro" id="IPR041489">
    <property type="entry name" value="PDZ_6"/>
</dbReference>
<evidence type="ECO:0000256" key="1">
    <source>
        <dbReference type="ARBA" id="ARBA00009179"/>
    </source>
</evidence>
<keyword evidence="3 5" id="KW-0378">Hydrolase</keyword>
<dbReference type="InterPro" id="IPR001478">
    <property type="entry name" value="PDZ"/>
</dbReference>
<dbReference type="SMART" id="SM00245">
    <property type="entry name" value="TSPc"/>
    <property type="match status" value="1"/>
</dbReference>
<dbReference type="InterPro" id="IPR036034">
    <property type="entry name" value="PDZ_sf"/>
</dbReference>
<feature type="domain" description="PDZ" evidence="7">
    <location>
        <begin position="87"/>
        <end position="169"/>
    </location>
</feature>
<dbReference type="Pfam" id="PF17820">
    <property type="entry name" value="PDZ_6"/>
    <property type="match status" value="1"/>
</dbReference>
<dbReference type="Gene3D" id="2.30.42.10">
    <property type="match status" value="1"/>
</dbReference>
<dbReference type="InterPro" id="IPR005151">
    <property type="entry name" value="Tail-specific_protease"/>
</dbReference>
<comment type="caution">
    <text evidence="8">The sequence shown here is derived from an EMBL/GenBank/DDBJ whole genome shotgun (WGS) entry which is preliminary data.</text>
</comment>
<gene>
    <name evidence="8" type="ORF">HPS55_11350</name>
</gene>
<dbReference type="EMBL" id="JABKKE010000020">
    <property type="protein sequence ID" value="NPE14908.1"/>
    <property type="molecule type" value="Genomic_DNA"/>
</dbReference>
<dbReference type="GeneID" id="82158361"/>
<evidence type="ECO:0000313" key="8">
    <source>
        <dbReference type="EMBL" id="NPE14908.1"/>
    </source>
</evidence>